<evidence type="ECO:0000313" key="6">
    <source>
        <dbReference type="EMBL" id="TXR58090.1"/>
    </source>
</evidence>
<dbReference type="FunFam" id="3.30.505.50:FF:000002">
    <property type="entry name" value="Ribosome hibernation promoting factor"/>
    <property type="match status" value="1"/>
</dbReference>
<accession>A0A5C8ZMR9</accession>
<feature type="compositionally biased region" description="Basic residues" evidence="4">
    <location>
        <begin position="95"/>
        <end position="111"/>
    </location>
</feature>
<sequence>MEIVVTARHTEVPGRFRRHLDEKLAKVEQLAPKVQRIEVAVSHEANKRQSERCERIELTLRGAGPVVRAEACAGDAYAALDMATTKLMERLRRASDRKKVHKGGHAGHHARGSAEPVEGVAGAPAPAAPPVEDDADELAAAGEHVHSAPAPAVGDGEWVLGESPVVIRDKVHPATPMTLEAALEQMELVGHDFYLFVDAESGRPSVVYRRRGWSYGVLRLAGEGETADDGTTSAESAALGAAAQNGAGSASADRREPVAAGASAG</sequence>
<dbReference type="Gene3D" id="3.30.505.50">
    <property type="entry name" value="Sigma 54 modulation/S30EA ribosomal protein, C-terminal domain"/>
    <property type="match status" value="1"/>
</dbReference>
<dbReference type="SUPFAM" id="SSF69754">
    <property type="entry name" value="Ribosome binding protein Y (YfiA homologue)"/>
    <property type="match status" value="1"/>
</dbReference>
<organism evidence="6 7">
    <name type="scientific">Quadrisphaera setariae</name>
    <dbReference type="NCBI Taxonomy" id="2593304"/>
    <lineage>
        <taxon>Bacteria</taxon>
        <taxon>Bacillati</taxon>
        <taxon>Actinomycetota</taxon>
        <taxon>Actinomycetes</taxon>
        <taxon>Kineosporiales</taxon>
        <taxon>Kineosporiaceae</taxon>
        <taxon>Quadrisphaera</taxon>
    </lineage>
</organism>
<dbReference type="InterPro" id="IPR038416">
    <property type="entry name" value="Ribosom_S30AE_C_sf"/>
</dbReference>
<keyword evidence="1 3" id="KW-0963">Cytoplasm</keyword>
<feature type="compositionally biased region" description="Low complexity" evidence="4">
    <location>
        <begin position="114"/>
        <end position="125"/>
    </location>
</feature>
<feature type="region of interest" description="Disordered" evidence="4">
    <location>
        <begin position="224"/>
        <end position="265"/>
    </location>
</feature>
<comment type="subcellular location">
    <subcellularLocation>
        <location evidence="3">Cytoplasm</location>
    </subcellularLocation>
</comment>
<comment type="function">
    <text evidence="3">Required for dimerization of active 70S ribosomes into 100S ribosomes in stationary phase; 100S ribosomes are translationally inactive and sometimes present during exponential growth.</text>
</comment>
<evidence type="ECO:0000256" key="4">
    <source>
        <dbReference type="SAM" id="MobiDB-lite"/>
    </source>
</evidence>
<dbReference type="InterPro" id="IPR032528">
    <property type="entry name" value="Ribosom_S30AE_C"/>
</dbReference>
<dbReference type="InterPro" id="IPR036567">
    <property type="entry name" value="RHF-like"/>
</dbReference>
<keyword evidence="2 3" id="KW-0810">Translation regulation</keyword>
<name>A0A5C8ZMR9_9ACTN</name>
<comment type="subunit">
    <text evidence="3">Interacts with 100S ribosomes.</text>
</comment>
<evidence type="ECO:0000256" key="2">
    <source>
        <dbReference type="ARBA" id="ARBA00022845"/>
    </source>
</evidence>
<dbReference type="Pfam" id="PF16321">
    <property type="entry name" value="Ribosom_S30AE_C"/>
    <property type="match status" value="1"/>
</dbReference>
<feature type="region of interest" description="Disordered" evidence="4">
    <location>
        <begin position="95"/>
        <end position="133"/>
    </location>
</feature>
<dbReference type="HAMAP" id="MF_00839">
    <property type="entry name" value="HPF"/>
    <property type="match status" value="1"/>
</dbReference>
<comment type="similarity">
    <text evidence="3">Belongs to the HPF/YfiA ribosome-associated protein family. Long HPF subfamily.</text>
</comment>
<evidence type="ECO:0000313" key="7">
    <source>
        <dbReference type="Proteomes" id="UP000321234"/>
    </source>
</evidence>
<dbReference type="GO" id="GO:0043024">
    <property type="term" value="F:ribosomal small subunit binding"/>
    <property type="evidence" value="ECO:0007669"/>
    <property type="project" value="TreeGrafter"/>
</dbReference>
<dbReference type="AlphaFoldDB" id="A0A5C8ZMR9"/>
<dbReference type="Pfam" id="PF02482">
    <property type="entry name" value="Ribosomal_S30AE"/>
    <property type="match status" value="1"/>
</dbReference>
<evidence type="ECO:0000256" key="1">
    <source>
        <dbReference type="ARBA" id="ARBA00022490"/>
    </source>
</evidence>
<gene>
    <name evidence="6" type="primary">raiA</name>
    <name evidence="3" type="synonym">hpf</name>
    <name evidence="6" type="ORF">FMM08_02480</name>
</gene>
<feature type="domain" description="Sigma 54 modulation/S30EA ribosomal protein C-terminal" evidence="5">
    <location>
        <begin position="162"/>
        <end position="217"/>
    </location>
</feature>
<dbReference type="OrthoDB" id="9794975at2"/>
<evidence type="ECO:0000259" key="5">
    <source>
        <dbReference type="Pfam" id="PF16321"/>
    </source>
</evidence>
<dbReference type="InterPro" id="IPR050574">
    <property type="entry name" value="HPF/YfiA_ribosome-assoc"/>
</dbReference>
<dbReference type="PANTHER" id="PTHR33231">
    <property type="entry name" value="30S RIBOSOMAL PROTEIN"/>
    <property type="match status" value="1"/>
</dbReference>
<dbReference type="NCBIfam" id="TIGR00741">
    <property type="entry name" value="yfiA"/>
    <property type="match status" value="1"/>
</dbReference>
<dbReference type="Proteomes" id="UP000321234">
    <property type="component" value="Unassembled WGS sequence"/>
</dbReference>
<dbReference type="EMBL" id="VKAC01000001">
    <property type="protein sequence ID" value="TXR58090.1"/>
    <property type="molecule type" value="Genomic_DNA"/>
</dbReference>
<dbReference type="CDD" id="cd00552">
    <property type="entry name" value="RaiA"/>
    <property type="match status" value="1"/>
</dbReference>
<dbReference type="GO" id="GO:0022627">
    <property type="term" value="C:cytosolic small ribosomal subunit"/>
    <property type="evidence" value="ECO:0007669"/>
    <property type="project" value="TreeGrafter"/>
</dbReference>
<feature type="compositionally biased region" description="Low complexity" evidence="4">
    <location>
        <begin position="233"/>
        <end position="251"/>
    </location>
</feature>
<evidence type="ECO:0000256" key="3">
    <source>
        <dbReference type="HAMAP-Rule" id="MF_00839"/>
    </source>
</evidence>
<keyword evidence="7" id="KW-1185">Reference proteome</keyword>
<dbReference type="RefSeq" id="WP_147924701.1">
    <property type="nucleotide sequence ID" value="NZ_VKAC01000001.1"/>
</dbReference>
<dbReference type="InterPro" id="IPR034694">
    <property type="entry name" value="HPF_long/plastid"/>
</dbReference>
<protein>
    <recommendedName>
        <fullName evidence="3">Ribosome hibernation promoting factor</fullName>
        <shortName evidence="3">HPF</shortName>
    </recommendedName>
</protein>
<dbReference type="PANTHER" id="PTHR33231:SF1">
    <property type="entry name" value="30S RIBOSOMAL PROTEIN"/>
    <property type="match status" value="1"/>
</dbReference>
<comment type="caution">
    <text evidence="6">The sequence shown here is derived from an EMBL/GenBank/DDBJ whole genome shotgun (WGS) entry which is preliminary data.</text>
</comment>
<proteinExistence type="inferred from homology"/>
<dbReference type="Gene3D" id="3.30.160.100">
    <property type="entry name" value="Ribosome hibernation promotion factor-like"/>
    <property type="match status" value="1"/>
</dbReference>
<dbReference type="InterPro" id="IPR003489">
    <property type="entry name" value="RHF/RaiA"/>
</dbReference>
<reference evidence="6 7" key="1">
    <citation type="submission" date="2019-07" db="EMBL/GenBank/DDBJ databases">
        <title>Quadrisphaera sp. strain DD2A genome sequencing and assembly.</title>
        <authorList>
            <person name="Kim I."/>
        </authorList>
    </citation>
    <scope>NUCLEOTIDE SEQUENCE [LARGE SCALE GENOMIC DNA]</scope>
    <source>
        <strain evidence="6 7">DD2A</strain>
    </source>
</reference>
<dbReference type="GO" id="GO:0045900">
    <property type="term" value="P:negative regulation of translational elongation"/>
    <property type="evidence" value="ECO:0007669"/>
    <property type="project" value="TreeGrafter"/>
</dbReference>